<evidence type="ECO:0000256" key="3">
    <source>
        <dbReference type="ARBA" id="ARBA00022737"/>
    </source>
</evidence>
<dbReference type="InterPro" id="IPR018247">
    <property type="entry name" value="EF_Hand_1_Ca_BS"/>
</dbReference>
<evidence type="ECO:0000256" key="1">
    <source>
        <dbReference type="ARBA" id="ARBA00004906"/>
    </source>
</evidence>
<sequence>MIEGIGLSLSSNNNTLTNNTANSNKVIGIHLDYSSDNILTNNTANSNWHYGIFIDSSSNNNNITNNTANNNYKGIYLYSSSNNNILTNNTANSNSYGIYLYFSLNNILTNNTANSNSYGINLYFSLNNTLTNNTASNNSYGINFGYGSNNNTMIANNMCYNLRYDVYNAGNSNSTTGDNNTCVTSYNYNDTNSNGCKYVCSIDSCNCSSCGECSYKLSHPSCSQVNLTANIINQSGNCINDPLNFNNKIFDCQGNIIGRNVGEEKKESYGIDLHGKQNNTIKNCIITGFYYGIYLSSSSSNILTNNTANLNRGDGISLYSSSNNILTNNTANNNHLGIDLYSSSNNNTLTNNTAKENNNFDINIGIWTNSDAHCNNLIENNTGSGDKPIKYFNHSVNLQNEILSELILCNADNSNISNVTITGSDTLKNNGLIIYFTENSNFTNINSSDNFEGIYLSYSSNTNTITNNTANNNSRGIYLSYSSNNTITNNTANSNSYRGISLYYSSNNILTNNTANSNNDAGICLLASDNNNLINNNVKLNGESGILLFSNSNFNNISNNKILDNNQGITISNCHPWEECSEEGNINNTIQGNEISNNSIGIYSVESNSTINSNIFCRNTNLDFNSSDWFSSSGDNNTCSSSKVNGWKDIGRTGTGYGCKNECAECKEPKDIFDAVEMLEYLSGDKENSTPCWDLNNDHTINLLDVLALIDNIGTE</sequence>
<accession>A0A098EAL3</accession>
<feature type="domain" description="Carbohydrate-binding/sugar hydrolysis" evidence="5">
    <location>
        <begin position="1"/>
        <end position="145"/>
    </location>
</feature>
<keyword evidence="4" id="KW-0833">Ubl conjugation pathway</keyword>
<reference evidence="6" key="1">
    <citation type="submission" date="2014-09" db="EMBL/GenBank/DDBJ databases">
        <authorList>
            <person name="Probst J Alexander"/>
        </authorList>
    </citation>
    <scope>NUCLEOTIDE SEQUENCE</scope>
</reference>
<dbReference type="SMART" id="SM00710">
    <property type="entry name" value="PbH1"/>
    <property type="match status" value="18"/>
</dbReference>
<dbReference type="SUPFAM" id="SSF51126">
    <property type="entry name" value="Pectin lyase-like"/>
    <property type="match status" value="3"/>
</dbReference>
<dbReference type="InterPro" id="IPR039448">
    <property type="entry name" value="Beta_helix"/>
</dbReference>
<dbReference type="EMBL" id="CCXY01000165">
    <property type="protein sequence ID" value="CEG12559.1"/>
    <property type="molecule type" value="Genomic_DNA"/>
</dbReference>
<comment type="pathway">
    <text evidence="1">Protein modification; protein ubiquitination.</text>
</comment>
<dbReference type="AlphaFoldDB" id="A0A098EAL3"/>
<gene>
    <name evidence="6" type="ORF">MSIBF_A2470001</name>
</gene>
<dbReference type="PANTHER" id="PTHR22990">
    <property type="entry name" value="F-BOX ONLY PROTEIN"/>
    <property type="match status" value="1"/>
</dbReference>
<dbReference type="Gene3D" id="2.160.20.10">
    <property type="entry name" value="Single-stranded right-handed beta-helix, Pectin lyase-like"/>
    <property type="match status" value="3"/>
</dbReference>
<feature type="domain" description="Carbohydrate-binding/sugar hydrolysis" evidence="5">
    <location>
        <begin position="147"/>
        <end position="319"/>
    </location>
</feature>
<name>A0A098EAL3_9ZZZZ</name>
<dbReference type="PANTHER" id="PTHR22990:SF15">
    <property type="entry name" value="F-BOX ONLY PROTEIN 10"/>
    <property type="match status" value="1"/>
</dbReference>
<dbReference type="InterPro" id="IPR012334">
    <property type="entry name" value="Pectin_lyas_fold"/>
</dbReference>
<evidence type="ECO:0000259" key="5">
    <source>
        <dbReference type="SMART" id="SM00722"/>
    </source>
</evidence>
<dbReference type="InterPro" id="IPR051550">
    <property type="entry name" value="SCF-Subunits/Alg-Epimerases"/>
</dbReference>
<evidence type="ECO:0000256" key="4">
    <source>
        <dbReference type="ARBA" id="ARBA00022786"/>
    </source>
</evidence>
<keyword evidence="3" id="KW-0677">Repeat</keyword>
<dbReference type="PROSITE" id="PS00018">
    <property type="entry name" value="EF_HAND_1"/>
    <property type="match status" value="1"/>
</dbReference>
<evidence type="ECO:0000313" key="6">
    <source>
        <dbReference type="EMBL" id="CEG12559.1"/>
    </source>
</evidence>
<dbReference type="Pfam" id="PF05048">
    <property type="entry name" value="NosD"/>
    <property type="match status" value="1"/>
</dbReference>
<dbReference type="InterPro" id="IPR022441">
    <property type="entry name" value="Para_beta_helix_rpt-2"/>
</dbReference>
<dbReference type="InterPro" id="IPR011050">
    <property type="entry name" value="Pectin_lyase_fold/virulence"/>
</dbReference>
<dbReference type="InterPro" id="IPR006633">
    <property type="entry name" value="Carb-bd_sugar_hydrolysis-dom"/>
</dbReference>
<feature type="domain" description="Carbohydrate-binding/sugar hydrolysis" evidence="5">
    <location>
        <begin position="407"/>
        <end position="549"/>
    </location>
</feature>
<evidence type="ECO:0000256" key="2">
    <source>
        <dbReference type="ARBA" id="ARBA00016512"/>
    </source>
</evidence>
<organism evidence="6">
    <name type="scientific">groundwater metagenome</name>
    <dbReference type="NCBI Taxonomy" id="717931"/>
    <lineage>
        <taxon>unclassified sequences</taxon>
        <taxon>metagenomes</taxon>
        <taxon>ecological metagenomes</taxon>
    </lineage>
</organism>
<proteinExistence type="predicted"/>
<dbReference type="InterPro" id="IPR007742">
    <property type="entry name" value="NosD_dom"/>
</dbReference>
<dbReference type="NCBIfam" id="TIGR03804">
    <property type="entry name" value="para_beta_helix"/>
    <property type="match status" value="9"/>
</dbReference>
<dbReference type="Pfam" id="PF13229">
    <property type="entry name" value="Beta_helix"/>
    <property type="match status" value="2"/>
</dbReference>
<protein>
    <recommendedName>
        <fullName evidence="2">Probable pectate lyase C</fullName>
    </recommendedName>
</protein>
<dbReference type="InterPro" id="IPR006626">
    <property type="entry name" value="PbH1"/>
</dbReference>
<dbReference type="SMART" id="SM00722">
    <property type="entry name" value="CASH"/>
    <property type="match status" value="3"/>
</dbReference>